<feature type="domain" description="Isochorismatase-like" evidence="3">
    <location>
        <begin position="17"/>
        <end position="192"/>
    </location>
</feature>
<dbReference type="EMBL" id="KV441560">
    <property type="protein sequence ID" value="OAF99966.1"/>
    <property type="molecule type" value="Genomic_DNA"/>
</dbReference>
<name>A0A177BZU4_9PLEO</name>
<dbReference type="SUPFAM" id="SSF52499">
    <property type="entry name" value="Isochorismatase-like hydrolases"/>
    <property type="match status" value="1"/>
</dbReference>
<accession>A0A177BZU4</accession>
<dbReference type="GO" id="GO:0016787">
    <property type="term" value="F:hydrolase activity"/>
    <property type="evidence" value="ECO:0007669"/>
    <property type="project" value="UniProtKB-KW"/>
</dbReference>
<evidence type="ECO:0000259" key="3">
    <source>
        <dbReference type="Pfam" id="PF00857"/>
    </source>
</evidence>
<reference evidence="4 5" key="1">
    <citation type="submission" date="2016-05" db="EMBL/GenBank/DDBJ databases">
        <title>Comparative analysis of secretome profiles of manganese(II)-oxidizing ascomycete fungi.</title>
        <authorList>
            <consortium name="DOE Joint Genome Institute"/>
            <person name="Zeiner C.A."/>
            <person name="Purvine S.O."/>
            <person name="Zink E.M."/>
            <person name="Wu S."/>
            <person name="Pasa-Tolic L."/>
            <person name="Chaput D.L."/>
            <person name="Haridas S."/>
            <person name="Grigoriev I.V."/>
            <person name="Santelli C.M."/>
            <person name="Hansel C.M."/>
        </authorList>
    </citation>
    <scope>NUCLEOTIDE SEQUENCE [LARGE SCALE GENOMIC DNA]</scope>
    <source>
        <strain evidence="4 5">AP3s5-JAC2a</strain>
    </source>
</reference>
<evidence type="ECO:0000313" key="4">
    <source>
        <dbReference type="EMBL" id="OAF99966.1"/>
    </source>
</evidence>
<dbReference type="Pfam" id="PF00857">
    <property type="entry name" value="Isochorismatase"/>
    <property type="match status" value="1"/>
</dbReference>
<gene>
    <name evidence="4" type="ORF">CC84DRAFT_1190770</name>
</gene>
<dbReference type="Proteomes" id="UP000077069">
    <property type="component" value="Unassembled WGS sequence"/>
</dbReference>
<dbReference type="AlphaFoldDB" id="A0A177BZU4"/>
<dbReference type="GeneID" id="28764628"/>
<evidence type="ECO:0000313" key="5">
    <source>
        <dbReference type="Proteomes" id="UP000077069"/>
    </source>
</evidence>
<protein>
    <submittedName>
        <fullName evidence="4">Isochorismatase hydrolase</fullName>
    </submittedName>
</protein>
<keyword evidence="2 4" id="KW-0378">Hydrolase</keyword>
<dbReference type="RefSeq" id="XP_018030332.1">
    <property type="nucleotide sequence ID" value="XM_018181142.1"/>
</dbReference>
<keyword evidence="5" id="KW-1185">Reference proteome</keyword>
<organism evidence="4 5">
    <name type="scientific">Paraphaeosphaeria sporulosa</name>
    <dbReference type="NCBI Taxonomy" id="1460663"/>
    <lineage>
        <taxon>Eukaryota</taxon>
        <taxon>Fungi</taxon>
        <taxon>Dikarya</taxon>
        <taxon>Ascomycota</taxon>
        <taxon>Pezizomycotina</taxon>
        <taxon>Dothideomycetes</taxon>
        <taxon>Pleosporomycetidae</taxon>
        <taxon>Pleosporales</taxon>
        <taxon>Massarineae</taxon>
        <taxon>Didymosphaeriaceae</taxon>
        <taxon>Paraphaeosphaeria</taxon>
    </lineage>
</organism>
<comment type="similarity">
    <text evidence="1">Belongs to the isochorismatase family.</text>
</comment>
<proteinExistence type="inferred from homology"/>
<dbReference type="PANTHER" id="PTHR43540">
    <property type="entry name" value="PEROXYUREIDOACRYLATE/UREIDOACRYLATE AMIDOHYDROLASE-RELATED"/>
    <property type="match status" value="1"/>
</dbReference>
<dbReference type="PANTHER" id="PTHR43540:SF1">
    <property type="entry name" value="ISOCHORISMATASE HYDROLASE"/>
    <property type="match status" value="1"/>
</dbReference>
<evidence type="ECO:0000256" key="2">
    <source>
        <dbReference type="ARBA" id="ARBA00022801"/>
    </source>
</evidence>
<dbReference type="InterPro" id="IPR050272">
    <property type="entry name" value="Isochorismatase-like_hydrls"/>
</dbReference>
<dbReference type="InterPro" id="IPR036380">
    <property type="entry name" value="Isochorismatase-like_sf"/>
</dbReference>
<sequence>MASPPIDAPSHYPASQTALLLLDFHSMFVENLADGKGQNALSIAASTKVWAKSKNIEIIHCLIDADQTPYPTCKNVQRFASIISSFKSGGKEEPAALREDAGDEKTFLRRGGYVSALKSPGLAAYLREKGIVSLVLAGLSTSGCVLRTAAAACDDEFVVTVLEDGCADNDQDVHDALIRKVLPGRGYVYTAEAFREGWENGTLGL</sequence>
<dbReference type="InterPro" id="IPR000868">
    <property type="entry name" value="Isochorismatase-like_dom"/>
</dbReference>
<evidence type="ECO:0000256" key="1">
    <source>
        <dbReference type="ARBA" id="ARBA00006336"/>
    </source>
</evidence>
<dbReference type="Gene3D" id="3.40.50.850">
    <property type="entry name" value="Isochorismatase-like"/>
    <property type="match status" value="1"/>
</dbReference>
<dbReference type="InParanoid" id="A0A177BZU4"/>
<dbReference type="OrthoDB" id="1739143at2759"/>